<sequence length="1156" mass="125305">MKLHTLQKFRKLFGILVAAVALVLVVVAVFVAHVLQESRERYYANAGATAHNLAISLENFLQSHFEEVDLAMRRADVEFRNMQLEHRYSDEKFSAYLRTLRERIPNAQAVRGSNAAGKVIFGEQIDLSRPQDLTIREFFQRAKAEHELIISIPVKSRISGEWVLPMAYPLTAADGSFGGTVYALMNSDRLTELFSSLNVGPNGSILLLDDRRRVLHRYPFVDDMQFGATIPVAPQTRAILEGKQRGTTYNVVSPHDGRERALSIERVGSYPIAILVGLASEDFLQPWHREVRNALLFLGVVAGIVVLLLLASVWYSMQRHYQSLSRLVDTDLALQGSLTQLQASEARWRSLAEGLPQMVWTVTPELRVDFMSQHWERFSAVPSAQLIEAGSWAPVLHPDDRAVLLAEWQRAAAAGDEFRCDCRLRRHDGAWRIFDNHALPRKNAAGVILGWVGSSTDCTEARAAHVALLQAKEEAVQAGRAKSDFVANMSHEIRSPMNAVLGMLQLLQQTEMSERQCDYVAKAHAAASALLGLLNDVLDFSKVEAGKLELDPHPFRLDKLWRDLAVILSANVGNKDIEVLFRIDPALPQMVVADALRLQQILLNLAGNAIKFTAHGEVVLSATLKESSAQGLSIGFSIRDSGIGISAEQCQYIFDGFAQAEASTARRYGGTGLGLAISQRLVQLMGGSLRVESTLGQGSVFEFELPVQKVQQEPAVPAELAPASLPLQDMQCLVVDDNEVARTVLSEMARSFGWQVEVAASGQQALAAIEARLAQQRSYDVVFIDWRMPGLDGWETSCAIRQMATPGKMPLIVMVTAHDRELLAQRHQNLAPVLDGFVVKPVTASMLFDAVADARLGRRPPLAAVAVPAMHRLQGLRLLLVDDNPANQQVASELLSNDGAHVVVASSGPMAIAAVTDGSPLPDLILMDIQMPEMDGYQATRAIQAWLGAAAPPIVAMTANAMAADRQAALAAGMVDHVGKPFDLSQLISVILNHTRPQSMVLASLLAGDTAASSLAAQPVAGEAAGYGGTIAPDHALAPAPGIRYEAAIKRLGGMQSVYVATLRGFISEGPRLAALLGAATQAADMAAAMPALHTLKGLAGTVGAERLQALAQTAELLLHEEASTPFWAQLARVLEATTPVLAEVEELLARLESTV</sequence>
<dbReference type="SMART" id="SM00086">
    <property type="entry name" value="PAC"/>
    <property type="match status" value="1"/>
</dbReference>
<keyword evidence="11 14" id="KW-0472">Membrane</keyword>
<dbReference type="Gene3D" id="1.10.287.130">
    <property type="match status" value="1"/>
</dbReference>
<keyword evidence="5 13" id="KW-0597">Phosphoprotein</keyword>
<evidence type="ECO:0000256" key="3">
    <source>
        <dbReference type="ARBA" id="ARBA00012438"/>
    </source>
</evidence>
<evidence type="ECO:0000256" key="11">
    <source>
        <dbReference type="ARBA" id="ARBA00023136"/>
    </source>
</evidence>
<gene>
    <name evidence="18" type="ORF">GM655_05660</name>
</gene>
<dbReference type="Pfam" id="PF08447">
    <property type="entry name" value="PAS_3"/>
    <property type="match status" value="1"/>
</dbReference>
<dbReference type="InterPro" id="IPR036890">
    <property type="entry name" value="HATPase_C_sf"/>
</dbReference>
<evidence type="ECO:0000256" key="2">
    <source>
        <dbReference type="ARBA" id="ARBA00004651"/>
    </source>
</evidence>
<feature type="transmembrane region" description="Helical" evidence="14">
    <location>
        <begin position="12"/>
        <end position="35"/>
    </location>
</feature>
<dbReference type="SMART" id="SM00388">
    <property type="entry name" value="HisKA"/>
    <property type="match status" value="1"/>
</dbReference>
<evidence type="ECO:0000256" key="10">
    <source>
        <dbReference type="ARBA" id="ARBA00023012"/>
    </source>
</evidence>
<dbReference type="PRINTS" id="PR00344">
    <property type="entry name" value="BCTRLSENSOR"/>
</dbReference>
<dbReference type="InterPro" id="IPR003661">
    <property type="entry name" value="HisK_dim/P_dom"/>
</dbReference>
<dbReference type="RefSeq" id="WP_155433591.1">
    <property type="nucleotide sequence ID" value="NZ_JBHLXK010000003.1"/>
</dbReference>
<dbReference type="PANTHER" id="PTHR45339">
    <property type="entry name" value="HYBRID SIGNAL TRANSDUCTION HISTIDINE KINASE J"/>
    <property type="match status" value="1"/>
</dbReference>
<dbReference type="SMART" id="SM00387">
    <property type="entry name" value="HATPase_c"/>
    <property type="match status" value="1"/>
</dbReference>
<dbReference type="Gene3D" id="3.30.565.10">
    <property type="entry name" value="Histidine kinase-like ATPase, C-terminal domain"/>
    <property type="match status" value="1"/>
</dbReference>
<keyword evidence="6 14" id="KW-0812">Transmembrane</keyword>
<feature type="domain" description="HPt" evidence="17">
    <location>
        <begin position="1055"/>
        <end position="1156"/>
    </location>
</feature>
<dbReference type="PROSITE" id="PS50109">
    <property type="entry name" value="HIS_KIN"/>
    <property type="match status" value="1"/>
</dbReference>
<dbReference type="InterPro" id="IPR003594">
    <property type="entry name" value="HATPase_dom"/>
</dbReference>
<evidence type="ECO:0000313" key="19">
    <source>
        <dbReference type="Proteomes" id="UP000735592"/>
    </source>
</evidence>
<dbReference type="SMART" id="SM00448">
    <property type="entry name" value="REC"/>
    <property type="match status" value="2"/>
</dbReference>
<dbReference type="SUPFAM" id="SSF55785">
    <property type="entry name" value="PYP-like sensor domain (PAS domain)"/>
    <property type="match status" value="1"/>
</dbReference>
<keyword evidence="10" id="KW-0902">Two-component regulatory system</keyword>
<feature type="domain" description="Response regulatory" evidence="16">
    <location>
        <begin position="877"/>
        <end position="995"/>
    </location>
</feature>
<evidence type="ECO:0000313" key="18">
    <source>
        <dbReference type="EMBL" id="MTW32312.1"/>
    </source>
</evidence>
<dbReference type="InterPro" id="IPR008207">
    <property type="entry name" value="Sig_transdc_His_kin_Hpt_dom"/>
</dbReference>
<dbReference type="InterPro" id="IPR005467">
    <property type="entry name" value="His_kinase_dom"/>
</dbReference>
<dbReference type="EC" id="2.7.13.3" evidence="3"/>
<protein>
    <recommendedName>
        <fullName evidence="3">histidine kinase</fullName>
        <ecNumber evidence="3">2.7.13.3</ecNumber>
    </recommendedName>
</protein>
<evidence type="ECO:0000256" key="8">
    <source>
        <dbReference type="ARBA" id="ARBA00022840"/>
    </source>
</evidence>
<dbReference type="CDD" id="cd12915">
    <property type="entry name" value="PDC2_DGC_like"/>
    <property type="match status" value="1"/>
</dbReference>
<dbReference type="InterPro" id="IPR036641">
    <property type="entry name" value="HPT_dom_sf"/>
</dbReference>
<feature type="domain" description="Histidine kinase" evidence="15">
    <location>
        <begin position="488"/>
        <end position="709"/>
    </location>
</feature>
<dbReference type="CDD" id="cd12914">
    <property type="entry name" value="PDC1_DGC_like"/>
    <property type="match status" value="1"/>
</dbReference>
<accession>A0ABW9SJI4</accession>
<dbReference type="Gene3D" id="3.30.450.20">
    <property type="entry name" value="PAS domain"/>
    <property type="match status" value="3"/>
</dbReference>
<dbReference type="Gene3D" id="3.40.50.2300">
    <property type="match status" value="2"/>
</dbReference>
<dbReference type="SUPFAM" id="SSF47226">
    <property type="entry name" value="Histidine-containing phosphotransfer domain, HPT domain"/>
    <property type="match status" value="1"/>
</dbReference>
<dbReference type="CDD" id="cd16922">
    <property type="entry name" value="HATPase_EvgS-ArcB-TorS-like"/>
    <property type="match status" value="1"/>
</dbReference>
<evidence type="ECO:0000259" key="17">
    <source>
        <dbReference type="PROSITE" id="PS50894"/>
    </source>
</evidence>
<evidence type="ECO:0000256" key="6">
    <source>
        <dbReference type="ARBA" id="ARBA00022692"/>
    </source>
</evidence>
<feature type="domain" description="Response regulatory" evidence="16">
    <location>
        <begin position="731"/>
        <end position="855"/>
    </location>
</feature>
<comment type="catalytic activity">
    <reaction evidence="1">
        <text>ATP + protein L-histidine = ADP + protein N-phospho-L-histidine.</text>
        <dbReference type="EC" id="2.7.13.3"/>
    </reaction>
</comment>
<dbReference type="InterPro" id="IPR011006">
    <property type="entry name" value="CheY-like_superfamily"/>
</dbReference>
<keyword evidence="19" id="KW-1185">Reference proteome</keyword>
<evidence type="ECO:0000259" key="16">
    <source>
        <dbReference type="PROSITE" id="PS50110"/>
    </source>
</evidence>
<dbReference type="CDD" id="cd00130">
    <property type="entry name" value="PAS"/>
    <property type="match status" value="1"/>
</dbReference>
<keyword evidence="8" id="KW-0067">ATP-binding</keyword>
<dbReference type="PROSITE" id="PS50110">
    <property type="entry name" value="RESPONSE_REGULATORY"/>
    <property type="match status" value="2"/>
</dbReference>
<evidence type="ECO:0000256" key="5">
    <source>
        <dbReference type="ARBA" id="ARBA00022553"/>
    </source>
</evidence>
<keyword evidence="9 14" id="KW-1133">Transmembrane helix</keyword>
<keyword evidence="7" id="KW-0547">Nucleotide-binding</keyword>
<dbReference type="SUPFAM" id="SSF55874">
    <property type="entry name" value="ATPase domain of HSP90 chaperone/DNA topoisomerase II/histidine kinase"/>
    <property type="match status" value="1"/>
</dbReference>
<reference evidence="18 19" key="1">
    <citation type="submission" date="2019-11" db="EMBL/GenBank/DDBJ databases">
        <title>Type strains purchased from KCTC, JCM and DSMZ.</title>
        <authorList>
            <person name="Lu H."/>
        </authorList>
    </citation>
    <scope>NUCLEOTIDE SEQUENCE [LARGE SCALE GENOMIC DNA]</scope>
    <source>
        <strain evidence="18 19">DSM 103461</strain>
    </source>
</reference>
<name>A0ABW9SJI4_9BURK</name>
<keyword evidence="4" id="KW-1003">Cell membrane</keyword>
<dbReference type="NCBIfam" id="TIGR00229">
    <property type="entry name" value="sensory_box"/>
    <property type="match status" value="1"/>
</dbReference>
<evidence type="ECO:0000259" key="15">
    <source>
        <dbReference type="PROSITE" id="PS50109"/>
    </source>
</evidence>
<dbReference type="Gene3D" id="1.20.120.160">
    <property type="entry name" value="HPT domain"/>
    <property type="match status" value="1"/>
</dbReference>
<dbReference type="SUPFAM" id="SSF52172">
    <property type="entry name" value="CheY-like"/>
    <property type="match status" value="2"/>
</dbReference>
<dbReference type="Pfam" id="PF00072">
    <property type="entry name" value="Response_reg"/>
    <property type="match status" value="2"/>
</dbReference>
<evidence type="ECO:0000256" key="7">
    <source>
        <dbReference type="ARBA" id="ARBA00022741"/>
    </source>
</evidence>
<evidence type="ECO:0000256" key="13">
    <source>
        <dbReference type="PROSITE-ProRule" id="PRU00169"/>
    </source>
</evidence>
<dbReference type="InterPro" id="IPR013655">
    <property type="entry name" value="PAS_fold_3"/>
</dbReference>
<dbReference type="Proteomes" id="UP000735592">
    <property type="component" value="Unassembled WGS sequence"/>
</dbReference>
<dbReference type="CDD" id="cd00082">
    <property type="entry name" value="HisKA"/>
    <property type="match status" value="1"/>
</dbReference>
<dbReference type="InterPro" id="IPR001610">
    <property type="entry name" value="PAC"/>
</dbReference>
<organism evidence="18 19">
    <name type="scientific">Pseudoduganella danionis</name>
    <dbReference type="NCBI Taxonomy" id="1890295"/>
    <lineage>
        <taxon>Bacteria</taxon>
        <taxon>Pseudomonadati</taxon>
        <taxon>Pseudomonadota</taxon>
        <taxon>Betaproteobacteria</taxon>
        <taxon>Burkholderiales</taxon>
        <taxon>Oxalobacteraceae</taxon>
        <taxon>Telluria group</taxon>
        <taxon>Pseudoduganella</taxon>
    </lineage>
</organism>
<dbReference type="Pfam" id="PF02518">
    <property type="entry name" value="HATPase_c"/>
    <property type="match status" value="1"/>
</dbReference>
<dbReference type="CDD" id="cd17546">
    <property type="entry name" value="REC_hyHK_CKI1_RcsC-like"/>
    <property type="match status" value="2"/>
</dbReference>
<dbReference type="SUPFAM" id="SSF47384">
    <property type="entry name" value="Homodimeric domain of signal transducing histidine kinase"/>
    <property type="match status" value="1"/>
</dbReference>
<dbReference type="PROSITE" id="PS50894">
    <property type="entry name" value="HPT"/>
    <property type="match status" value="1"/>
</dbReference>
<dbReference type="InterPro" id="IPR000014">
    <property type="entry name" value="PAS"/>
</dbReference>
<dbReference type="PANTHER" id="PTHR45339:SF1">
    <property type="entry name" value="HYBRID SIGNAL TRANSDUCTION HISTIDINE KINASE J"/>
    <property type="match status" value="1"/>
</dbReference>
<feature type="transmembrane region" description="Helical" evidence="14">
    <location>
        <begin position="294"/>
        <end position="317"/>
    </location>
</feature>
<dbReference type="InterPro" id="IPR036097">
    <property type="entry name" value="HisK_dim/P_sf"/>
</dbReference>
<evidence type="ECO:0000256" key="1">
    <source>
        <dbReference type="ARBA" id="ARBA00000085"/>
    </source>
</evidence>
<evidence type="ECO:0000256" key="4">
    <source>
        <dbReference type="ARBA" id="ARBA00022475"/>
    </source>
</evidence>
<dbReference type="InterPro" id="IPR035965">
    <property type="entry name" value="PAS-like_dom_sf"/>
</dbReference>
<evidence type="ECO:0000256" key="14">
    <source>
        <dbReference type="SAM" id="Phobius"/>
    </source>
</evidence>
<comment type="subcellular location">
    <subcellularLocation>
        <location evidence="2">Cell membrane</location>
        <topology evidence="2">Multi-pass membrane protein</topology>
    </subcellularLocation>
</comment>
<evidence type="ECO:0000256" key="9">
    <source>
        <dbReference type="ARBA" id="ARBA00022989"/>
    </source>
</evidence>
<comment type="caution">
    <text evidence="18">The sequence shown here is derived from an EMBL/GenBank/DDBJ whole genome shotgun (WGS) entry which is preliminary data.</text>
</comment>
<dbReference type="InterPro" id="IPR004358">
    <property type="entry name" value="Sig_transdc_His_kin-like_C"/>
</dbReference>
<evidence type="ECO:0000256" key="12">
    <source>
        <dbReference type="PROSITE-ProRule" id="PRU00110"/>
    </source>
</evidence>
<feature type="modified residue" description="4-aspartylphosphate" evidence="13">
    <location>
        <position position="785"/>
    </location>
</feature>
<dbReference type="Pfam" id="PF00512">
    <property type="entry name" value="HisKA"/>
    <property type="match status" value="1"/>
</dbReference>
<feature type="modified residue" description="4-aspartylphosphate" evidence="13">
    <location>
        <position position="928"/>
    </location>
</feature>
<dbReference type="InterPro" id="IPR001789">
    <property type="entry name" value="Sig_transdc_resp-reg_receiver"/>
</dbReference>
<dbReference type="Pfam" id="PF01627">
    <property type="entry name" value="Hpt"/>
    <property type="match status" value="1"/>
</dbReference>
<proteinExistence type="predicted"/>
<dbReference type="EMBL" id="WNKW01000001">
    <property type="protein sequence ID" value="MTW32312.1"/>
    <property type="molecule type" value="Genomic_DNA"/>
</dbReference>
<dbReference type="SMART" id="SM00091">
    <property type="entry name" value="PAS"/>
    <property type="match status" value="1"/>
</dbReference>
<feature type="modified residue" description="Phosphohistidine" evidence="12">
    <location>
        <position position="1094"/>
    </location>
</feature>